<accession>A0A5E4A820</accession>
<feature type="domain" description="N-acetylmuramoyl-L-alanine amidase" evidence="3">
    <location>
        <begin position="389"/>
        <end position="526"/>
    </location>
</feature>
<evidence type="ECO:0000256" key="1">
    <source>
        <dbReference type="ARBA" id="ARBA00007553"/>
    </source>
</evidence>
<evidence type="ECO:0000313" key="5">
    <source>
        <dbReference type="EMBL" id="VTJ53165.1"/>
    </source>
</evidence>
<sequence length="541" mass="59250">MSVVLLRCFLQDVLGLGRLKDRGLWGGDVWKVPLGKLVRCSLRTNAGTFAGNGPQFSWDETLDRRISEKLLDLYISISQLIGRSHNAPRVRELLLESSWGSYDEEEKGNLPGAAPSWGCFKEGAIIRAREEVKLGLSSRLGWVCCTLSGVSPAGFPTIVSRQEWGARPLTCRAPLSPPVAFLIAEQLTGMQCQEQTICSEMLRGLQFHSVHTRGRCDVAFNFLVGDDGRVYEGVGWNVQGSHTQGYNNVSLGVAFFGNKIVSTLLPFQPKSCPSSDNHLSPEVLFSAGFYDRPRPAEATLDIAGAHSDCRQFWGLKLSDTDAPTRGSRPSPAALSAAEGLIFYAIQKGHLSPRYIQPLLLKEETCLAPQHPGVSSKACPDITPRSAWEARETHCPQMSLPVKYVIIIHTAGTSCNVSMDCLISVRDIQSFHMDKLDFCDIGYHFLVGQDGAVYEGVGWNVQGSHTYGYNDIALGIAFIGNFVEKPPNAASLDAAQDLIQCAVVKGYLDPNYLLVGHSDVANLLSPGQALYNIIKTWPHFKH</sequence>
<dbReference type="GO" id="GO:0051239">
    <property type="term" value="P:regulation of multicellular organismal process"/>
    <property type="evidence" value="ECO:0007669"/>
    <property type="project" value="UniProtKB-ARBA"/>
</dbReference>
<dbReference type="GO" id="GO:0008745">
    <property type="term" value="F:N-acetylmuramoyl-L-alanine amidase activity"/>
    <property type="evidence" value="ECO:0007669"/>
    <property type="project" value="InterPro"/>
</dbReference>
<comment type="similarity">
    <text evidence="1">Belongs to the N-acetylmuramoyl-L-alanine amidase 2 family.</text>
</comment>
<dbReference type="Proteomes" id="UP000335636">
    <property type="component" value="Unassembled WGS sequence"/>
</dbReference>
<dbReference type="Pfam" id="PF01510">
    <property type="entry name" value="Amidase_2"/>
    <property type="match status" value="2"/>
</dbReference>
<keyword evidence="2" id="KW-0391">Immunity</keyword>
<dbReference type="GO" id="GO:0008270">
    <property type="term" value="F:zinc ion binding"/>
    <property type="evidence" value="ECO:0007669"/>
    <property type="project" value="InterPro"/>
</dbReference>
<dbReference type="InterPro" id="IPR015510">
    <property type="entry name" value="PGRP"/>
</dbReference>
<name>A0A5E4A820_MARMO</name>
<evidence type="ECO:0008006" key="7">
    <source>
        <dbReference type="Google" id="ProtNLM"/>
    </source>
</evidence>
<dbReference type="SMART" id="SM00701">
    <property type="entry name" value="PGRP"/>
    <property type="match status" value="2"/>
</dbReference>
<dbReference type="GO" id="GO:0002376">
    <property type="term" value="P:immune system process"/>
    <property type="evidence" value="ECO:0007669"/>
    <property type="project" value="UniProtKB-KW"/>
</dbReference>
<dbReference type="SMART" id="SM00644">
    <property type="entry name" value="Ami_2"/>
    <property type="match status" value="1"/>
</dbReference>
<protein>
    <recommendedName>
        <fullName evidence="7">Peptidoglycan recognition protein 3</fullName>
    </recommendedName>
</protein>
<dbReference type="SUPFAM" id="SSF55846">
    <property type="entry name" value="N-acetylmuramoyl-L-alanine amidase-like"/>
    <property type="match status" value="2"/>
</dbReference>
<organism evidence="5 6">
    <name type="scientific">Marmota monax</name>
    <name type="common">Woodchuck</name>
    <dbReference type="NCBI Taxonomy" id="9995"/>
    <lineage>
        <taxon>Eukaryota</taxon>
        <taxon>Metazoa</taxon>
        <taxon>Chordata</taxon>
        <taxon>Craniata</taxon>
        <taxon>Vertebrata</taxon>
        <taxon>Euteleostomi</taxon>
        <taxon>Mammalia</taxon>
        <taxon>Eutheria</taxon>
        <taxon>Euarchontoglires</taxon>
        <taxon>Glires</taxon>
        <taxon>Rodentia</taxon>
        <taxon>Sciuromorpha</taxon>
        <taxon>Sciuridae</taxon>
        <taxon>Xerinae</taxon>
        <taxon>Marmotini</taxon>
        <taxon>Marmota</taxon>
    </lineage>
</organism>
<evidence type="ECO:0000259" key="3">
    <source>
        <dbReference type="SMART" id="SM00644"/>
    </source>
</evidence>
<feature type="domain" description="Peptidoglycan recognition protein family" evidence="4">
    <location>
        <begin position="379"/>
        <end position="520"/>
    </location>
</feature>
<dbReference type="FunFam" id="3.40.80.10:FF:000001">
    <property type="entry name" value="Peptidoglycan recognition protein 1"/>
    <property type="match status" value="1"/>
</dbReference>
<dbReference type="InterPro" id="IPR006619">
    <property type="entry name" value="PGRP_domain_met/bac"/>
</dbReference>
<dbReference type="Gene3D" id="3.40.80.10">
    <property type="entry name" value="Peptidoglycan recognition protein-like"/>
    <property type="match status" value="2"/>
</dbReference>
<keyword evidence="6" id="KW-1185">Reference proteome</keyword>
<dbReference type="InterPro" id="IPR002502">
    <property type="entry name" value="Amidase_domain"/>
</dbReference>
<dbReference type="PANTHER" id="PTHR11022:SF12">
    <property type="entry name" value="PEPTIDOGLYCAN RECOGNITION PROTEIN 3"/>
    <property type="match status" value="1"/>
</dbReference>
<dbReference type="PANTHER" id="PTHR11022">
    <property type="entry name" value="PEPTIDOGLYCAN RECOGNITION PROTEIN"/>
    <property type="match status" value="1"/>
</dbReference>
<evidence type="ECO:0000259" key="4">
    <source>
        <dbReference type="SMART" id="SM00701"/>
    </source>
</evidence>
<feature type="domain" description="Peptidoglycan recognition protein family" evidence="4">
    <location>
        <begin position="156"/>
        <end position="363"/>
    </location>
</feature>
<evidence type="ECO:0000313" key="6">
    <source>
        <dbReference type="Proteomes" id="UP000335636"/>
    </source>
</evidence>
<reference evidence="5" key="1">
    <citation type="submission" date="2019-04" db="EMBL/GenBank/DDBJ databases">
        <authorList>
            <person name="Alioto T."/>
            <person name="Alioto T."/>
        </authorList>
    </citation>
    <scope>NUCLEOTIDE SEQUENCE [LARGE SCALE GENOMIC DNA]</scope>
</reference>
<dbReference type="GO" id="GO:0009253">
    <property type="term" value="P:peptidoglycan catabolic process"/>
    <property type="evidence" value="ECO:0007669"/>
    <property type="project" value="InterPro"/>
</dbReference>
<proteinExistence type="inferred from homology"/>
<gene>
    <name evidence="5" type="ORF">MONAX_5E039741</name>
</gene>
<dbReference type="CDD" id="cd06583">
    <property type="entry name" value="PGRP"/>
    <property type="match status" value="2"/>
</dbReference>
<dbReference type="InterPro" id="IPR036505">
    <property type="entry name" value="Amidase/PGRP_sf"/>
</dbReference>
<evidence type="ECO:0000256" key="2">
    <source>
        <dbReference type="ARBA" id="ARBA00022859"/>
    </source>
</evidence>
<dbReference type="AlphaFoldDB" id="A0A5E4A820"/>
<comment type="caution">
    <text evidence="5">The sequence shown here is derived from an EMBL/GenBank/DDBJ whole genome shotgun (WGS) entry which is preliminary data.</text>
</comment>
<dbReference type="EMBL" id="CABDUW010000025">
    <property type="protein sequence ID" value="VTJ53165.1"/>
    <property type="molecule type" value="Genomic_DNA"/>
</dbReference>